<dbReference type="PANTHER" id="PTHR11963:SF23">
    <property type="entry name" value="CYTOSOL AMINOPEPTIDASE"/>
    <property type="match status" value="1"/>
</dbReference>
<evidence type="ECO:0000256" key="3">
    <source>
        <dbReference type="ARBA" id="ARBA00022670"/>
    </source>
</evidence>
<dbReference type="GO" id="GO:0006508">
    <property type="term" value="P:proteolysis"/>
    <property type="evidence" value="ECO:0007669"/>
    <property type="project" value="UniProtKB-KW"/>
</dbReference>
<accession>A0A9W5VW67</accession>
<dbReference type="PANTHER" id="PTHR11963">
    <property type="entry name" value="LEUCINE AMINOPEPTIDASE-RELATED"/>
    <property type="match status" value="1"/>
</dbReference>
<dbReference type="SUPFAM" id="SSF53187">
    <property type="entry name" value="Zn-dependent exopeptidases"/>
    <property type="match status" value="1"/>
</dbReference>
<dbReference type="GO" id="GO:0005737">
    <property type="term" value="C:cytoplasm"/>
    <property type="evidence" value="ECO:0007669"/>
    <property type="project" value="InterPro"/>
</dbReference>
<comment type="caution">
    <text evidence="10">The sequence shown here is derived from an EMBL/GenBank/DDBJ whole genome shotgun (WGS) entry which is preliminary data.</text>
</comment>
<dbReference type="RefSeq" id="WP_016443672.1">
    <property type="nucleotide sequence ID" value="NZ_KE150266.1"/>
</dbReference>
<dbReference type="PRINTS" id="PR00481">
    <property type="entry name" value="LAMNOPPTDASE"/>
</dbReference>
<dbReference type="GO" id="GO:0070006">
    <property type="term" value="F:metalloaminopeptidase activity"/>
    <property type="evidence" value="ECO:0007669"/>
    <property type="project" value="InterPro"/>
</dbReference>
<evidence type="ECO:0000256" key="2">
    <source>
        <dbReference type="ARBA" id="ARBA00022438"/>
    </source>
</evidence>
<dbReference type="InterPro" id="IPR000819">
    <property type="entry name" value="Peptidase_M17_C"/>
</dbReference>
<evidence type="ECO:0000256" key="4">
    <source>
        <dbReference type="ARBA" id="ARBA00022801"/>
    </source>
</evidence>
<keyword evidence="2" id="KW-0031">Aminopeptidase</keyword>
<evidence type="ECO:0000256" key="5">
    <source>
        <dbReference type="ARBA" id="ARBA00033172"/>
    </source>
</evidence>
<evidence type="ECO:0000313" key="11">
    <source>
        <dbReference type="Proteomes" id="UP000014387"/>
    </source>
</evidence>
<dbReference type="Gene3D" id="3.40.630.10">
    <property type="entry name" value="Zn peptidases"/>
    <property type="match status" value="1"/>
</dbReference>
<evidence type="ECO:0000259" key="9">
    <source>
        <dbReference type="PROSITE" id="PS00631"/>
    </source>
</evidence>
<evidence type="ECO:0000313" key="10">
    <source>
        <dbReference type="EMBL" id="EPD30560.1"/>
    </source>
</evidence>
<dbReference type="OrthoDB" id="9809354at2"/>
<keyword evidence="4" id="KW-0378">Hydrolase</keyword>
<evidence type="ECO:0000256" key="7">
    <source>
        <dbReference type="ARBA" id="ARBA00050021"/>
    </source>
</evidence>
<keyword evidence="11" id="KW-1185">Reference proteome</keyword>
<keyword evidence="3" id="KW-0645">Protease</keyword>
<comment type="similarity">
    <text evidence="1">Belongs to the peptidase M17 family.</text>
</comment>
<reference evidence="10 11" key="1">
    <citation type="submission" date="2013-05" db="EMBL/GenBank/DDBJ databases">
        <title>The Genome Sequence of Actinomyces europaeus ACS-120-V-COL10B.</title>
        <authorList>
            <consortium name="The Broad Institute Genomics Platform"/>
            <person name="Earl A."/>
            <person name="Ward D."/>
            <person name="Feldgarden M."/>
            <person name="Gevers D."/>
            <person name="Saerens B."/>
            <person name="Vaneechoutte M."/>
            <person name="Walker B."/>
            <person name="Young S."/>
            <person name="Zeng Q."/>
            <person name="Gargeya S."/>
            <person name="Fitzgerald M."/>
            <person name="Haas B."/>
            <person name="Abouelleil A."/>
            <person name="Allen A.W."/>
            <person name="Alvarado L."/>
            <person name="Arachchi H.M."/>
            <person name="Berlin A.M."/>
            <person name="Chapman S.B."/>
            <person name="Gainer-Dewar J."/>
            <person name="Goldberg J."/>
            <person name="Griggs A."/>
            <person name="Gujja S."/>
            <person name="Hansen M."/>
            <person name="Howarth C."/>
            <person name="Imamovic A."/>
            <person name="Ireland A."/>
            <person name="Larimer J."/>
            <person name="McCowan C."/>
            <person name="Murphy C."/>
            <person name="Pearson M."/>
            <person name="Poon T.W."/>
            <person name="Priest M."/>
            <person name="Roberts A."/>
            <person name="Saif S."/>
            <person name="Shea T."/>
            <person name="Sisk P."/>
            <person name="Sykes S."/>
            <person name="Wortman J."/>
            <person name="Nusbaum C."/>
            <person name="Birren B."/>
        </authorList>
    </citation>
    <scope>NUCLEOTIDE SEQUENCE [LARGE SCALE GENOMIC DNA]</scope>
    <source>
        <strain evidence="10 11">ACS-120-V-Col10b</strain>
    </source>
</reference>
<dbReference type="AlphaFoldDB" id="A0A9W5VW67"/>
<protein>
    <recommendedName>
        <fullName evidence="7">Probable cytosol aminopeptidase</fullName>
    </recommendedName>
    <alternativeName>
        <fullName evidence="8">Leucine aminopeptidase</fullName>
    </alternativeName>
    <alternativeName>
        <fullName evidence="5">Leucyl aminopeptidase</fullName>
    </alternativeName>
</protein>
<dbReference type="InterPro" id="IPR011356">
    <property type="entry name" value="Leucine_aapep/pepB"/>
</dbReference>
<name>A0A9W5VW67_9ACTO</name>
<dbReference type="GO" id="GO:0030145">
    <property type="term" value="F:manganese ion binding"/>
    <property type="evidence" value="ECO:0007669"/>
    <property type="project" value="InterPro"/>
</dbReference>
<dbReference type="Pfam" id="PF00883">
    <property type="entry name" value="Peptidase_M17"/>
    <property type="match status" value="1"/>
</dbReference>
<sequence>MTDIEFICESVADIETDLLVTYYFENGPSIEVPGLNEAAKAVDAKSCTGARTVLPGTGTKARKIALVGAKADELHSRRNSDFSNGIELEGTGIHRHLAAIGTRGLEAKNVVLAGKYENEDDVIQAGIGALLGCYTIQKYGDEKVTPLDQLTICVPQGLNTHTMAKRIKVLASSMMMIMDLVNRSPNDLYPAKFATYAQQAIAGLPIEAEIWDENKLAEEGCGGILAVGLGSDRGSRLVKLSYAPQNASKKISLIGKGITFDSGGISIKPAKGMEAMKSDMTGAATVLATTVAAAVLGLNVKIDTYLALAENMPGGRAQRPSDVITMRGGKTVEVINTDAEGRLVMGDALALAAETDTDAIVDVATLTGAQIVGLGERTAGVMGTANMRDAIVASAAQVGEAMWSAPLPSYLLDSLKSDVADIANSGTRAGGMMVAGVFLQEFVADKPWAHIDIAGPSYNDGSPWGANNKGATGMSMLTLVNWAESLA</sequence>
<feature type="domain" description="Cytosol aminopeptidase" evidence="9">
    <location>
        <begin position="336"/>
        <end position="343"/>
    </location>
</feature>
<dbReference type="EMBL" id="AGWN01000001">
    <property type="protein sequence ID" value="EPD30560.1"/>
    <property type="molecule type" value="Genomic_DNA"/>
</dbReference>
<dbReference type="Proteomes" id="UP000014387">
    <property type="component" value="Unassembled WGS sequence"/>
</dbReference>
<comment type="function">
    <text evidence="6">Presumably involved in the processing and regular turnover of intracellular proteins. Catalyzes the removal of unsubstituted N-terminal amino acids from various peptides.</text>
</comment>
<dbReference type="PROSITE" id="PS00631">
    <property type="entry name" value="CYTOSOL_AP"/>
    <property type="match status" value="1"/>
</dbReference>
<evidence type="ECO:0000256" key="8">
    <source>
        <dbReference type="ARBA" id="ARBA00050061"/>
    </source>
</evidence>
<gene>
    <name evidence="10" type="ORF">HMPREF9238_00306</name>
</gene>
<dbReference type="CDD" id="cd00433">
    <property type="entry name" value="Peptidase_M17"/>
    <property type="match status" value="1"/>
</dbReference>
<dbReference type="NCBIfam" id="NF002073">
    <property type="entry name" value="PRK00913.1-2"/>
    <property type="match status" value="1"/>
</dbReference>
<evidence type="ECO:0000256" key="6">
    <source>
        <dbReference type="ARBA" id="ARBA00049972"/>
    </source>
</evidence>
<evidence type="ECO:0000256" key="1">
    <source>
        <dbReference type="ARBA" id="ARBA00009528"/>
    </source>
</evidence>
<organism evidence="10 11">
    <name type="scientific">Gleimia europaea ACS-120-V-Col10b</name>
    <dbReference type="NCBI Taxonomy" id="883069"/>
    <lineage>
        <taxon>Bacteria</taxon>
        <taxon>Bacillati</taxon>
        <taxon>Actinomycetota</taxon>
        <taxon>Actinomycetes</taxon>
        <taxon>Actinomycetales</taxon>
        <taxon>Actinomycetaceae</taxon>
        <taxon>Gleimia</taxon>
    </lineage>
</organism>
<proteinExistence type="inferred from homology"/>